<evidence type="ECO:0000313" key="2">
    <source>
        <dbReference type="EMBL" id="WOL19908.1"/>
    </source>
</evidence>
<feature type="region of interest" description="Disordered" evidence="1">
    <location>
        <begin position="86"/>
        <end position="114"/>
    </location>
</feature>
<evidence type="ECO:0000256" key="1">
    <source>
        <dbReference type="SAM" id="MobiDB-lite"/>
    </source>
</evidence>
<dbReference type="AlphaFoldDB" id="A0AAQ3L374"/>
<reference evidence="2 3" key="1">
    <citation type="submission" date="2023-10" db="EMBL/GenBank/DDBJ databases">
        <title>Chromosome-scale genome assembly provides insights into flower coloration mechanisms of Canna indica.</title>
        <authorList>
            <person name="Li C."/>
        </authorList>
    </citation>
    <scope>NUCLEOTIDE SEQUENCE [LARGE SCALE GENOMIC DNA]</scope>
    <source>
        <tissue evidence="2">Flower</tissue>
    </source>
</reference>
<gene>
    <name evidence="2" type="ORF">Cni_G28710</name>
</gene>
<sequence length="309" mass="34522">MSGRDREAKKERVRPPFVESSKSLFRKSKEPPDPGKSSLDKEHCQLNSCSIPELVLKENEAPMMHEKQTELKKSVADTEEMYEPWLLVNRKKRPPTQKPHVQKNPNQNPFTSLSEVPEEDMLGDALPEGKIPSNNIPLKLVEMKEASSVSMENRAKKLGLNNDISNPFFDSSSFKKTKTNNIEEVDFSSSKSNPVSVKVKAGKKLDELHRKMTDTFEIVVSKDFGAIPGLAGHIFGAARGGGRLGGYSSPRPPSSAPAAVLSTPSYTTKSCNNYNLGEPLPLLQVLRPILEQGWRPPQRFHRQRSIRTH</sequence>
<feature type="compositionally biased region" description="Basic and acidic residues" evidence="1">
    <location>
        <begin position="1"/>
        <end position="14"/>
    </location>
</feature>
<organism evidence="2 3">
    <name type="scientific">Canna indica</name>
    <name type="common">Indian-shot</name>
    <dbReference type="NCBI Taxonomy" id="4628"/>
    <lineage>
        <taxon>Eukaryota</taxon>
        <taxon>Viridiplantae</taxon>
        <taxon>Streptophyta</taxon>
        <taxon>Embryophyta</taxon>
        <taxon>Tracheophyta</taxon>
        <taxon>Spermatophyta</taxon>
        <taxon>Magnoliopsida</taxon>
        <taxon>Liliopsida</taxon>
        <taxon>Zingiberales</taxon>
        <taxon>Cannaceae</taxon>
        <taxon>Canna</taxon>
    </lineage>
</organism>
<dbReference type="EMBL" id="CP136898">
    <property type="protein sequence ID" value="WOL19908.1"/>
    <property type="molecule type" value="Genomic_DNA"/>
</dbReference>
<protein>
    <submittedName>
        <fullName evidence="2">Uncharacterized protein</fullName>
    </submittedName>
</protein>
<name>A0AAQ3L374_9LILI</name>
<proteinExistence type="predicted"/>
<evidence type="ECO:0000313" key="3">
    <source>
        <dbReference type="Proteomes" id="UP001327560"/>
    </source>
</evidence>
<accession>A0AAQ3L374</accession>
<feature type="compositionally biased region" description="Basic and acidic residues" evidence="1">
    <location>
        <begin position="27"/>
        <end position="44"/>
    </location>
</feature>
<keyword evidence="3" id="KW-1185">Reference proteome</keyword>
<feature type="compositionally biased region" description="Polar residues" evidence="1">
    <location>
        <begin position="103"/>
        <end position="114"/>
    </location>
</feature>
<feature type="region of interest" description="Disordered" evidence="1">
    <location>
        <begin position="1"/>
        <end position="45"/>
    </location>
</feature>
<dbReference type="Proteomes" id="UP001327560">
    <property type="component" value="Chromosome 9"/>
</dbReference>